<dbReference type="Proteomes" id="UP000765509">
    <property type="component" value="Unassembled WGS sequence"/>
</dbReference>
<feature type="region of interest" description="Disordered" evidence="1">
    <location>
        <begin position="24"/>
        <end position="46"/>
    </location>
</feature>
<reference evidence="2" key="1">
    <citation type="submission" date="2021-03" db="EMBL/GenBank/DDBJ databases">
        <title>Draft genome sequence of rust myrtle Austropuccinia psidii MF-1, a brazilian biotype.</title>
        <authorList>
            <person name="Quecine M.C."/>
            <person name="Pachon D.M.R."/>
            <person name="Bonatelli M.L."/>
            <person name="Correr F.H."/>
            <person name="Franceschini L.M."/>
            <person name="Leite T.F."/>
            <person name="Margarido G.R.A."/>
            <person name="Almeida C.A."/>
            <person name="Ferrarezi J.A."/>
            <person name="Labate C.A."/>
        </authorList>
    </citation>
    <scope>NUCLEOTIDE SEQUENCE</scope>
    <source>
        <strain evidence="2">MF-1</strain>
    </source>
</reference>
<organism evidence="2 3">
    <name type="scientific">Austropuccinia psidii MF-1</name>
    <dbReference type="NCBI Taxonomy" id="1389203"/>
    <lineage>
        <taxon>Eukaryota</taxon>
        <taxon>Fungi</taxon>
        <taxon>Dikarya</taxon>
        <taxon>Basidiomycota</taxon>
        <taxon>Pucciniomycotina</taxon>
        <taxon>Pucciniomycetes</taxon>
        <taxon>Pucciniales</taxon>
        <taxon>Sphaerophragmiaceae</taxon>
        <taxon>Austropuccinia</taxon>
    </lineage>
</organism>
<comment type="caution">
    <text evidence="2">The sequence shown here is derived from an EMBL/GenBank/DDBJ whole genome shotgun (WGS) entry which is preliminary data.</text>
</comment>
<proteinExistence type="predicted"/>
<feature type="compositionally biased region" description="Polar residues" evidence="1">
    <location>
        <begin position="25"/>
        <end position="46"/>
    </location>
</feature>
<gene>
    <name evidence="2" type="ORF">O181_032364</name>
</gene>
<dbReference type="AlphaFoldDB" id="A0A9Q3CXA5"/>
<sequence length="193" mass="21669">MSQNLEDGGNLWCVDQHNEWELSAPRNTSRQEWSSIAPTNATSSPLDSRVQLTDFSANQLPRTPLMQEWTPIPPINATRSPLDVHVQLTNGSVNCLRSSTKSNRLCMPRLHHFSVSHSPMPDPRHETMILPKNLLNGHGCNTSPLISSSGNNSSLHADRSQDYSRPQVLMNPSPQNLFNLHYGYEVNHVYCMS</sequence>
<feature type="region of interest" description="Disordered" evidence="1">
    <location>
        <begin position="141"/>
        <end position="163"/>
    </location>
</feature>
<name>A0A9Q3CXA5_9BASI</name>
<evidence type="ECO:0000313" key="3">
    <source>
        <dbReference type="Proteomes" id="UP000765509"/>
    </source>
</evidence>
<keyword evidence="3" id="KW-1185">Reference proteome</keyword>
<evidence type="ECO:0000313" key="2">
    <source>
        <dbReference type="EMBL" id="MBW0492649.1"/>
    </source>
</evidence>
<dbReference type="EMBL" id="AVOT02011691">
    <property type="protein sequence ID" value="MBW0492649.1"/>
    <property type="molecule type" value="Genomic_DNA"/>
</dbReference>
<accession>A0A9Q3CXA5</accession>
<evidence type="ECO:0000256" key="1">
    <source>
        <dbReference type="SAM" id="MobiDB-lite"/>
    </source>
</evidence>
<protein>
    <submittedName>
        <fullName evidence="2">Uncharacterized protein</fullName>
    </submittedName>
</protein>